<dbReference type="SUPFAM" id="SSF53335">
    <property type="entry name" value="S-adenosyl-L-methionine-dependent methyltransferases"/>
    <property type="match status" value="1"/>
</dbReference>
<protein>
    <submittedName>
        <fullName evidence="2">Class I SAM-dependent methyltransferase</fullName>
    </submittedName>
</protein>
<dbReference type="PANTHER" id="PTHR43861:SF1">
    <property type="entry name" value="TRANS-ACONITATE 2-METHYLTRANSFERASE"/>
    <property type="match status" value="1"/>
</dbReference>
<dbReference type="Pfam" id="PF08241">
    <property type="entry name" value="Methyltransf_11"/>
    <property type="match status" value="1"/>
</dbReference>
<organism evidence="2 3">
    <name type="scientific">Rossellomorea vietnamensis</name>
    <dbReference type="NCBI Taxonomy" id="218284"/>
    <lineage>
        <taxon>Bacteria</taxon>
        <taxon>Bacillati</taxon>
        <taxon>Bacillota</taxon>
        <taxon>Bacilli</taxon>
        <taxon>Bacillales</taxon>
        <taxon>Bacillaceae</taxon>
        <taxon>Rossellomorea</taxon>
    </lineage>
</organism>
<name>A0A5D4ME43_9BACI</name>
<accession>A0A5D4ME43</accession>
<evidence type="ECO:0000313" key="3">
    <source>
        <dbReference type="Proteomes" id="UP000325182"/>
    </source>
</evidence>
<dbReference type="GO" id="GO:0032259">
    <property type="term" value="P:methylation"/>
    <property type="evidence" value="ECO:0007669"/>
    <property type="project" value="UniProtKB-KW"/>
</dbReference>
<dbReference type="PANTHER" id="PTHR43861">
    <property type="entry name" value="TRANS-ACONITATE 2-METHYLTRANSFERASE-RELATED"/>
    <property type="match status" value="1"/>
</dbReference>
<dbReference type="CDD" id="cd02440">
    <property type="entry name" value="AdoMet_MTases"/>
    <property type="match status" value="1"/>
</dbReference>
<comment type="caution">
    <text evidence="2">The sequence shown here is derived from an EMBL/GenBank/DDBJ whole genome shotgun (WGS) entry which is preliminary data.</text>
</comment>
<dbReference type="Proteomes" id="UP000325182">
    <property type="component" value="Unassembled WGS sequence"/>
</dbReference>
<sequence length="248" mass="28309">MGGIVLLHKGASVYEEKEFYENFMSRRQRKESPNNAMEAPVILKLIGDVRNKEILDLGCGDGTFGKELLSKGAGHYTGIDGSKNMVETAVSTTSSPQASIRLGDLENLELNQNEYDLIISRMVLHYIENLESLVKEVYAAVKPGGKFVFSVMHPVLTSTFDHFSGKDKRTHWVVDNYFESGKRVEAWMDHSVVKYHRTIEEYFSLMLSAGFTIKNVKEAAPRREFFSDEEEYKRRTRIPLMLILELTK</sequence>
<dbReference type="GO" id="GO:0008757">
    <property type="term" value="F:S-adenosylmethionine-dependent methyltransferase activity"/>
    <property type="evidence" value="ECO:0007669"/>
    <property type="project" value="InterPro"/>
</dbReference>
<dbReference type="InterPro" id="IPR029063">
    <property type="entry name" value="SAM-dependent_MTases_sf"/>
</dbReference>
<evidence type="ECO:0000259" key="1">
    <source>
        <dbReference type="Pfam" id="PF08241"/>
    </source>
</evidence>
<keyword evidence="2" id="KW-0489">Methyltransferase</keyword>
<dbReference type="Gene3D" id="3.40.50.150">
    <property type="entry name" value="Vaccinia Virus protein VP39"/>
    <property type="match status" value="1"/>
</dbReference>
<keyword evidence="2" id="KW-0808">Transferase</keyword>
<proteinExistence type="predicted"/>
<gene>
    <name evidence="2" type="ORF">FZC84_06590</name>
</gene>
<dbReference type="AlphaFoldDB" id="A0A5D4ME43"/>
<dbReference type="EMBL" id="VTEG01000003">
    <property type="protein sequence ID" value="TYS00210.1"/>
    <property type="molecule type" value="Genomic_DNA"/>
</dbReference>
<evidence type="ECO:0000313" key="2">
    <source>
        <dbReference type="EMBL" id="TYS00210.1"/>
    </source>
</evidence>
<dbReference type="InterPro" id="IPR013216">
    <property type="entry name" value="Methyltransf_11"/>
</dbReference>
<feature type="domain" description="Methyltransferase type 11" evidence="1">
    <location>
        <begin position="55"/>
        <end position="149"/>
    </location>
</feature>
<reference evidence="2 3" key="1">
    <citation type="submission" date="2019-08" db="EMBL/GenBank/DDBJ databases">
        <title>Bacillus genomes from the desert of Cuatro Cienegas, Coahuila.</title>
        <authorList>
            <person name="Olmedo-Alvarez G."/>
        </authorList>
    </citation>
    <scope>NUCLEOTIDE SEQUENCE [LARGE SCALE GENOMIC DNA]</scope>
    <source>
        <strain evidence="2 3">CH128b_4D</strain>
    </source>
</reference>